<accession>A0ABS3YZB0</accession>
<keyword evidence="2" id="KW-1185">Reference proteome</keyword>
<proteinExistence type="predicted"/>
<organism evidence="1 2">
    <name type="scientific">Niastella soli</name>
    <dbReference type="NCBI Taxonomy" id="2821487"/>
    <lineage>
        <taxon>Bacteria</taxon>
        <taxon>Pseudomonadati</taxon>
        <taxon>Bacteroidota</taxon>
        <taxon>Chitinophagia</taxon>
        <taxon>Chitinophagales</taxon>
        <taxon>Chitinophagaceae</taxon>
        <taxon>Niastella</taxon>
    </lineage>
</organism>
<dbReference type="EMBL" id="JAGHKO010000006">
    <property type="protein sequence ID" value="MBO9203269.1"/>
    <property type="molecule type" value="Genomic_DNA"/>
</dbReference>
<name>A0ABS3YZB0_9BACT</name>
<reference evidence="1 2" key="1">
    <citation type="submission" date="2021-03" db="EMBL/GenBank/DDBJ databases">
        <title>Assistant Professor.</title>
        <authorList>
            <person name="Huq M.A."/>
        </authorList>
    </citation>
    <scope>NUCLEOTIDE SEQUENCE [LARGE SCALE GENOMIC DNA]</scope>
    <source>
        <strain evidence="1 2">MAH-29</strain>
    </source>
</reference>
<evidence type="ECO:0000313" key="2">
    <source>
        <dbReference type="Proteomes" id="UP000677244"/>
    </source>
</evidence>
<gene>
    <name evidence="1" type="ORF">J7I42_23465</name>
</gene>
<dbReference type="Proteomes" id="UP000677244">
    <property type="component" value="Unassembled WGS sequence"/>
</dbReference>
<sequence length="55" mass="6384">MRPDSNKSTELVRVSKAGLLALVARQIMGRDLFPKRTAEAKRIIERMRFVKKIEQ</sequence>
<dbReference type="RefSeq" id="WP_209141326.1">
    <property type="nucleotide sequence ID" value="NZ_JAGHKO010000006.1"/>
</dbReference>
<evidence type="ECO:0000313" key="1">
    <source>
        <dbReference type="EMBL" id="MBO9203269.1"/>
    </source>
</evidence>
<comment type="caution">
    <text evidence="1">The sequence shown here is derived from an EMBL/GenBank/DDBJ whole genome shotgun (WGS) entry which is preliminary data.</text>
</comment>
<protein>
    <submittedName>
        <fullName evidence="1">Uncharacterized protein</fullName>
    </submittedName>
</protein>